<protein>
    <submittedName>
        <fullName evidence="4">Zinc-binding dehydrogenase</fullName>
    </submittedName>
</protein>
<sequence length="362" mass="39290">MAISETNYGLIRKATGVAAFERIPVPTLPDDYLLIRVVTVAVNPTDWTTLDAPGDDGTLVGCDWAGTVEEIGPNVKKAFKKGDRVAGFAHGGNDARPQTGAFAKFIINKGDTVIRVPDNVPWEAAASIPCAVGTMGLGLFKFLSIPFPGLEAIQTAKASQDDNKTVLIYGGSTATGTIAIQFAKMAGYTVITTASPKHFDLAKSRGADLVFDYHSPTVGQDIRKATDDKLIKVLDTVSKESSAKISAEALSSKGGTYVNLLGEYDAPRSDVESIFFLVYGITGEKYIFEGKHWEAQPTYYEFATTFFPLVEKLWGEGKWTEHPREVRSGGLVGVLDGMKDMKEGRISGYKLLYRVDETPWPQ</sequence>
<dbReference type="PANTHER" id="PTHR45348:SF2">
    <property type="entry name" value="ZINC-TYPE ALCOHOL DEHYDROGENASE-LIKE PROTEIN C2E1P3.01"/>
    <property type="match status" value="1"/>
</dbReference>
<comment type="similarity">
    <text evidence="1">Belongs to the zinc-containing alcohol dehydrogenase family.</text>
</comment>
<dbReference type="Gene3D" id="3.90.180.10">
    <property type="entry name" value="Medium-chain alcohol dehydrogenases, catalytic domain"/>
    <property type="match status" value="1"/>
</dbReference>
<gene>
    <name evidence="4" type="ORF">X797_007578</name>
</gene>
<dbReference type="InterPro" id="IPR013154">
    <property type="entry name" value="ADH-like_N"/>
</dbReference>
<accession>A0A014NCQ0</accession>
<feature type="domain" description="Enoyl reductase (ER)" evidence="3">
    <location>
        <begin position="16"/>
        <end position="352"/>
    </location>
</feature>
<dbReference type="InterPro" id="IPR036291">
    <property type="entry name" value="NAD(P)-bd_dom_sf"/>
</dbReference>
<organism evidence="4 5">
    <name type="scientific">Metarhizium robertsii</name>
    <dbReference type="NCBI Taxonomy" id="568076"/>
    <lineage>
        <taxon>Eukaryota</taxon>
        <taxon>Fungi</taxon>
        <taxon>Dikarya</taxon>
        <taxon>Ascomycota</taxon>
        <taxon>Pezizomycotina</taxon>
        <taxon>Sordariomycetes</taxon>
        <taxon>Hypocreomycetidae</taxon>
        <taxon>Hypocreales</taxon>
        <taxon>Clavicipitaceae</taxon>
        <taxon>Metarhizium</taxon>
    </lineage>
</organism>
<proteinExistence type="inferred from homology"/>
<dbReference type="EMBL" id="JELW01000019">
    <property type="protein sequence ID" value="EXU99442.1"/>
    <property type="molecule type" value="Genomic_DNA"/>
</dbReference>
<dbReference type="CDD" id="cd08249">
    <property type="entry name" value="enoyl_reductase_like"/>
    <property type="match status" value="1"/>
</dbReference>
<evidence type="ECO:0000313" key="5">
    <source>
        <dbReference type="Proteomes" id="UP000030151"/>
    </source>
</evidence>
<keyword evidence="2" id="KW-0560">Oxidoreductase</keyword>
<dbReference type="OrthoDB" id="48317at2759"/>
<dbReference type="Proteomes" id="UP000030151">
    <property type="component" value="Unassembled WGS sequence"/>
</dbReference>
<dbReference type="InterPro" id="IPR020843">
    <property type="entry name" value="ER"/>
</dbReference>
<dbReference type="Pfam" id="PF08240">
    <property type="entry name" value="ADH_N"/>
    <property type="match status" value="1"/>
</dbReference>
<dbReference type="InterPro" id="IPR011032">
    <property type="entry name" value="GroES-like_sf"/>
</dbReference>
<evidence type="ECO:0000256" key="2">
    <source>
        <dbReference type="ARBA" id="ARBA00023002"/>
    </source>
</evidence>
<dbReference type="eggNOG" id="KOG1198">
    <property type="taxonomic scope" value="Eukaryota"/>
</dbReference>
<dbReference type="Pfam" id="PF00107">
    <property type="entry name" value="ADH_zinc_N"/>
    <property type="match status" value="1"/>
</dbReference>
<dbReference type="GO" id="GO:0016651">
    <property type="term" value="F:oxidoreductase activity, acting on NAD(P)H"/>
    <property type="evidence" value="ECO:0007669"/>
    <property type="project" value="InterPro"/>
</dbReference>
<dbReference type="SUPFAM" id="SSF51735">
    <property type="entry name" value="NAD(P)-binding Rossmann-fold domains"/>
    <property type="match status" value="1"/>
</dbReference>
<dbReference type="InterPro" id="IPR047122">
    <property type="entry name" value="Trans-enoyl_RdTase-like"/>
</dbReference>
<dbReference type="Gene3D" id="3.40.50.720">
    <property type="entry name" value="NAD(P)-binding Rossmann-like Domain"/>
    <property type="match status" value="1"/>
</dbReference>
<dbReference type="HOGENOM" id="CLU_026673_16_1_1"/>
<evidence type="ECO:0000259" key="3">
    <source>
        <dbReference type="SMART" id="SM00829"/>
    </source>
</evidence>
<evidence type="ECO:0000313" key="4">
    <source>
        <dbReference type="EMBL" id="EXU99442.1"/>
    </source>
</evidence>
<reference evidence="4 5" key="1">
    <citation type="submission" date="2014-02" db="EMBL/GenBank/DDBJ databases">
        <title>The genome sequence of the entomopathogenic fungus Metarhizium robertsii ARSEF 2575.</title>
        <authorList>
            <person name="Giuliano Garisto Donzelli B."/>
            <person name="Roe B.A."/>
            <person name="Macmil S.L."/>
            <person name="Krasnoff S.B."/>
            <person name="Gibson D.M."/>
        </authorList>
    </citation>
    <scope>NUCLEOTIDE SEQUENCE [LARGE SCALE GENOMIC DNA]</scope>
    <source>
        <strain evidence="4 5">ARSEF 2575</strain>
    </source>
</reference>
<name>A0A014NCQ0_9HYPO</name>
<dbReference type="InterPro" id="IPR013149">
    <property type="entry name" value="ADH-like_C"/>
</dbReference>
<dbReference type="SUPFAM" id="SSF50129">
    <property type="entry name" value="GroES-like"/>
    <property type="match status" value="1"/>
</dbReference>
<dbReference type="AlphaFoldDB" id="A0A014NCQ0"/>
<evidence type="ECO:0000256" key="1">
    <source>
        <dbReference type="ARBA" id="ARBA00008072"/>
    </source>
</evidence>
<dbReference type="SMART" id="SM00829">
    <property type="entry name" value="PKS_ER"/>
    <property type="match status" value="1"/>
</dbReference>
<dbReference type="PANTHER" id="PTHR45348">
    <property type="entry name" value="HYPOTHETICAL OXIDOREDUCTASE (EUROFUNG)"/>
    <property type="match status" value="1"/>
</dbReference>
<comment type="caution">
    <text evidence="4">The sequence shown here is derived from an EMBL/GenBank/DDBJ whole genome shotgun (WGS) entry which is preliminary data.</text>
</comment>